<keyword evidence="5 6" id="KW-0472">Membrane</keyword>
<gene>
    <name evidence="7" type="ORF">ENS29_06735</name>
</gene>
<evidence type="ECO:0000256" key="5">
    <source>
        <dbReference type="ARBA" id="ARBA00023136"/>
    </source>
</evidence>
<feature type="transmembrane region" description="Helical" evidence="6">
    <location>
        <begin position="268"/>
        <end position="289"/>
    </location>
</feature>
<organism evidence="7">
    <name type="scientific">Desulfatirhabdium butyrativorans</name>
    <dbReference type="NCBI Taxonomy" id="340467"/>
    <lineage>
        <taxon>Bacteria</taxon>
        <taxon>Pseudomonadati</taxon>
        <taxon>Thermodesulfobacteriota</taxon>
        <taxon>Desulfobacteria</taxon>
        <taxon>Desulfobacterales</taxon>
        <taxon>Desulfatirhabdiaceae</taxon>
        <taxon>Desulfatirhabdium</taxon>
    </lineage>
</organism>
<feature type="transmembrane region" description="Helical" evidence="6">
    <location>
        <begin position="344"/>
        <end position="368"/>
    </location>
</feature>
<evidence type="ECO:0000256" key="4">
    <source>
        <dbReference type="ARBA" id="ARBA00022989"/>
    </source>
</evidence>
<dbReference type="PANTHER" id="PTHR40277:SF1">
    <property type="entry name" value="BLL5419 PROTEIN"/>
    <property type="match status" value="1"/>
</dbReference>
<feature type="transmembrane region" description="Helical" evidence="6">
    <location>
        <begin position="96"/>
        <end position="115"/>
    </location>
</feature>
<keyword evidence="4 6" id="KW-1133">Transmembrane helix</keyword>
<dbReference type="EMBL" id="DSUH01000155">
    <property type="protein sequence ID" value="HGU32534.1"/>
    <property type="molecule type" value="Genomic_DNA"/>
</dbReference>
<dbReference type="AlphaFoldDB" id="A0A7C4RRG2"/>
<evidence type="ECO:0000313" key="7">
    <source>
        <dbReference type="EMBL" id="HGU32534.1"/>
    </source>
</evidence>
<feature type="transmembrane region" description="Helical" evidence="6">
    <location>
        <begin position="136"/>
        <end position="153"/>
    </location>
</feature>
<accession>A0A7C4RRG2</accession>
<dbReference type="InterPro" id="IPR022791">
    <property type="entry name" value="L-PG_synthase/AglD"/>
</dbReference>
<keyword evidence="2" id="KW-1003">Cell membrane</keyword>
<dbReference type="NCBIfam" id="TIGR00374">
    <property type="entry name" value="flippase-like domain"/>
    <property type="match status" value="1"/>
</dbReference>
<protein>
    <submittedName>
        <fullName evidence="7">Flippase-like domain-containing protein</fullName>
    </submittedName>
</protein>
<evidence type="ECO:0000256" key="1">
    <source>
        <dbReference type="ARBA" id="ARBA00004651"/>
    </source>
</evidence>
<name>A0A7C4RRG2_9BACT</name>
<feature type="transmembrane region" description="Helical" evidence="6">
    <location>
        <begin position="208"/>
        <end position="233"/>
    </location>
</feature>
<feature type="transmembrane region" description="Helical" evidence="6">
    <location>
        <begin position="173"/>
        <end position="201"/>
    </location>
</feature>
<dbReference type="PANTHER" id="PTHR40277">
    <property type="entry name" value="BLL5419 PROTEIN"/>
    <property type="match status" value="1"/>
</dbReference>
<evidence type="ECO:0000256" key="2">
    <source>
        <dbReference type="ARBA" id="ARBA00022475"/>
    </source>
</evidence>
<dbReference type="Pfam" id="PF03706">
    <property type="entry name" value="LPG_synthase_TM"/>
    <property type="match status" value="1"/>
</dbReference>
<evidence type="ECO:0000256" key="3">
    <source>
        <dbReference type="ARBA" id="ARBA00022692"/>
    </source>
</evidence>
<evidence type="ECO:0000256" key="6">
    <source>
        <dbReference type="SAM" id="Phobius"/>
    </source>
</evidence>
<sequence>MAPIRGNVRFRESKGFENGGPEYGCHEPDLRSLVENHCAALSETADDGQTALVQTVFRAMKRYLKSLLQMLISMAILGVLVFWMDREKAKWLLQEARYGYLVPAFLLCVTDRFLMGFKFRLLLQAISIRITQMEMFRIYYICSLQGLVIPFGVGPDLLKYWRIRKMGASHADLVAAILTERFLGMAATACLILVSILFLVVRLSAETTILFVLFGILAAGVLVIGGGIFSHAFRTRLLDLLRVRTFSRRPRVEPYYRAFARFEGRQRLLAVFWGLSFIEQLIPVLVIFCSAHALSVPLSLADCLAVIPITTFVERLPLSFDGIGVREMSNVFLFGLLHVDYDTALTFSLVAYGVFLASLAPAAVWAFFEPLWVEPVSDPPRDPV</sequence>
<proteinExistence type="predicted"/>
<reference evidence="7" key="1">
    <citation type="journal article" date="2020" name="mSystems">
        <title>Genome- and Community-Level Interaction Insights into Carbon Utilization and Element Cycling Functions of Hydrothermarchaeota in Hydrothermal Sediment.</title>
        <authorList>
            <person name="Zhou Z."/>
            <person name="Liu Y."/>
            <person name="Xu W."/>
            <person name="Pan J."/>
            <person name="Luo Z.H."/>
            <person name="Li M."/>
        </authorList>
    </citation>
    <scope>NUCLEOTIDE SEQUENCE [LARGE SCALE GENOMIC DNA]</scope>
    <source>
        <strain evidence="7">SpSt-477</strain>
    </source>
</reference>
<comment type="subcellular location">
    <subcellularLocation>
        <location evidence="1">Cell membrane</location>
        <topology evidence="1">Multi-pass membrane protein</topology>
    </subcellularLocation>
</comment>
<keyword evidence="3 6" id="KW-0812">Transmembrane</keyword>
<feature type="transmembrane region" description="Helical" evidence="6">
    <location>
        <begin position="67"/>
        <end position="84"/>
    </location>
</feature>
<dbReference type="GO" id="GO:0005886">
    <property type="term" value="C:plasma membrane"/>
    <property type="evidence" value="ECO:0007669"/>
    <property type="project" value="UniProtKB-SubCell"/>
</dbReference>
<comment type="caution">
    <text evidence="7">The sequence shown here is derived from an EMBL/GenBank/DDBJ whole genome shotgun (WGS) entry which is preliminary data.</text>
</comment>